<comment type="caution">
    <text evidence="1">The sequence shown here is derived from an EMBL/GenBank/DDBJ whole genome shotgun (WGS) entry which is preliminary data.</text>
</comment>
<organism evidence="1 2">
    <name type="scientific">Diphasiastrum complanatum</name>
    <name type="common">Issler's clubmoss</name>
    <name type="synonym">Lycopodium complanatum</name>
    <dbReference type="NCBI Taxonomy" id="34168"/>
    <lineage>
        <taxon>Eukaryota</taxon>
        <taxon>Viridiplantae</taxon>
        <taxon>Streptophyta</taxon>
        <taxon>Embryophyta</taxon>
        <taxon>Tracheophyta</taxon>
        <taxon>Lycopodiopsida</taxon>
        <taxon>Lycopodiales</taxon>
        <taxon>Lycopodiaceae</taxon>
        <taxon>Lycopodioideae</taxon>
        <taxon>Diphasiastrum</taxon>
    </lineage>
</organism>
<keyword evidence="2" id="KW-1185">Reference proteome</keyword>
<dbReference type="EMBL" id="CM055109">
    <property type="protein sequence ID" value="KAJ7522392.1"/>
    <property type="molecule type" value="Genomic_DNA"/>
</dbReference>
<accession>A0ACC2AYT8</accession>
<reference evidence="2" key="1">
    <citation type="journal article" date="2024" name="Proc. Natl. Acad. Sci. U.S.A.">
        <title>Extraordinary preservation of gene collinearity over three hundred million years revealed in homosporous lycophytes.</title>
        <authorList>
            <person name="Li C."/>
            <person name="Wickell D."/>
            <person name="Kuo L.Y."/>
            <person name="Chen X."/>
            <person name="Nie B."/>
            <person name="Liao X."/>
            <person name="Peng D."/>
            <person name="Ji J."/>
            <person name="Jenkins J."/>
            <person name="Williams M."/>
            <person name="Shu S."/>
            <person name="Plott C."/>
            <person name="Barry K."/>
            <person name="Rajasekar S."/>
            <person name="Grimwood J."/>
            <person name="Han X."/>
            <person name="Sun S."/>
            <person name="Hou Z."/>
            <person name="He W."/>
            <person name="Dai G."/>
            <person name="Sun C."/>
            <person name="Schmutz J."/>
            <person name="Leebens-Mack J.H."/>
            <person name="Li F.W."/>
            <person name="Wang L."/>
        </authorList>
    </citation>
    <scope>NUCLEOTIDE SEQUENCE [LARGE SCALE GENOMIC DNA]</scope>
    <source>
        <strain evidence="2">cv. PW_Plant_1</strain>
    </source>
</reference>
<evidence type="ECO:0000313" key="1">
    <source>
        <dbReference type="EMBL" id="KAJ7522392.1"/>
    </source>
</evidence>
<sequence length="123" mass="14201">MAGEDDQKNISVCKRNSCADGTYFQVQIGTDIEDTKCSWLIVQAFNVQTLNRDRHLKDNYGKADRSSVLKVKKIYSELDLQTTFLEFEQESYSKLVSIIEKQESEALQAVLKSFLAKIYKRHK</sequence>
<name>A0ACC2AYT8_DIPCM</name>
<dbReference type="Proteomes" id="UP001162992">
    <property type="component" value="Chromosome 18"/>
</dbReference>
<proteinExistence type="predicted"/>
<protein>
    <submittedName>
        <fullName evidence="1">Uncharacterized protein</fullName>
    </submittedName>
</protein>
<gene>
    <name evidence="1" type="ORF">O6H91_18G008800</name>
</gene>
<evidence type="ECO:0000313" key="2">
    <source>
        <dbReference type="Proteomes" id="UP001162992"/>
    </source>
</evidence>